<dbReference type="InterPro" id="IPR043129">
    <property type="entry name" value="ATPase_NBD"/>
</dbReference>
<keyword evidence="11" id="KW-1185">Reference proteome</keyword>
<evidence type="ECO:0000259" key="9">
    <source>
        <dbReference type="Pfam" id="PF02782"/>
    </source>
</evidence>
<evidence type="ECO:0000256" key="4">
    <source>
        <dbReference type="ARBA" id="ARBA00022777"/>
    </source>
</evidence>
<dbReference type="CDD" id="cd07771">
    <property type="entry name" value="ASKHA_NBD_FGGY_RhaB-like"/>
    <property type="match status" value="1"/>
</dbReference>
<keyword evidence="6" id="KW-1015">Disulfide bond</keyword>
<dbReference type="InterPro" id="IPR018484">
    <property type="entry name" value="FGGY_N"/>
</dbReference>
<dbReference type="GO" id="GO:0004370">
    <property type="term" value="F:glycerol kinase activity"/>
    <property type="evidence" value="ECO:0007669"/>
    <property type="project" value="TreeGrafter"/>
</dbReference>
<dbReference type="Gene3D" id="3.30.420.40">
    <property type="match status" value="2"/>
</dbReference>
<gene>
    <name evidence="10" type="primary">rhaB</name>
    <name evidence="10" type="ORF">MSEDJ_19060</name>
</gene>
<dbReference type="GO" id="GO:0019301">
    <property type="term" value="P:rhamnose catabolic process"/>
    <property type="evidence" value="ECO:0007669"/>
    <property type="project" value="InterPro"/>
</dbReference>
<evidence type="ECO:0000259" key="8">
    <source>
        <dbReference type="Pfam" id="PF00370"/>
    </source>
</evidence>
<dbReference type="EMBL" id="AP022588">
    <property type="protein sequence ID" value="BBY27810.1"/>
    <property type="molecule type" value="Genomic_DNA"/>
</dbReference>
<feature type="domain" description="Carbohydrate kinase FGGY N-terminal" evidence="8">
    <location>
        <begin position="5"/>
        <end position="245"/>
    </location>
</feature>
<dbReference type="PANTHER" id="PTHR10196">
    <property type="entry name" value="SUGAR KINASE"/>
    <property type="match status" value="1"/>
</dbReference>
<protein>
    <submittedName>
        <fullName evidence="10">Rhamnulokinase</fullName>
    </submittedName>
</protein>
<keyword evidence="4 10" id="KW-0418">Kinase</keyword>
<evidence type="ECO:0000313" key="10">
    <source>
        <dbReference type="EMBL" id="BBY27810.1"/>
    </source>
</evidence>
<dbReference type="Pfam" id="PF00370">
    <property type="entry name" value="FGGY_N"/>
    <property type="match status" value="1"/>
</dbReference>
<dbReference type="AlphaFoldDB" id="A0A7I7QP41"/>
<dbReference type="GO" id="GO:0008993">
    <property type="term" value="F:rhamnulokinase activity"/>
    <property type="evidence" value="ECO:0007669"/>
    <property type="project" value="InterPro"/>
</dbReference>
<dbReference type="Proteomes" id="UP000467193">
    <property type="component" value="Chromosome"/>
</dbReference>
<dbReference type="InterPro" id="IPR018485">
    <property type="entry name" value="FGGY_C"/>
</dbReference>
<dbReference type="GO" id="GO:0005524">
    <property type="term" value="F:ATP binding"/>
    <property type="evidence" value="ECO:0007669"/>
    <property type="project" value="UniProtKB-KW"/>
</dbReference>
<reference evidence="10 11" key="1">
    <citation type="journal article" date="2019" name="Emerg. Microbes Infect.">
        <title>Comprehensive subspecies identification of 175 nontuberculous mycobacteria species based on 7547 genomic profiles.</title>
        <authorList>
            <person name="Matsumoto Y."/>
            <person name="Kinjo T."/>
            <person name="Motooka D."/>
            <person name="Nabeya D."/>
            <person name="Jung N."/>
            <person name="Uechi K."/>
            <person name="Horii T."/>
            <person name="Iida T."/>
            <person name="Fujita J."/>
            <person name="Nakamura S."/>
        </authorList>
    </citation>
    <scope>NUCLEOTIDE SEQUENCE [LARGE SCALE GENOMIC DNA]</scope>
    <source>
        <strain evidence="10 11">JCM 17899</strain>
    </source>
</reference>
<evidence type="ECO:0000256" key="2">
    <source>
        <dbReference type="ARBA" id="ARBA00022679"/>
    </source>
</evidence>
<dbReference type="RefSeq" id="WP_163796652.1">
    <property type="nucleotide sequence ID" value="NZ_AP022588.1"/>
</dbReference>
<name>A0A7I7QP41_9MYCO</name>
<evidence type="ECO:0000256" key="6">
    <source>
        <dbReference type="ARBA" id="ARBA00023157"/>
    </source>
</evidence>
<keyword evidence="5" id="KW-0067">ATP-binding</keyword>
<dbReference type="InterPro" id="IPR013449">
    <property type="entry name" value="Rhamnulokinase"/>
</dbReference>
<keyword evidence="2" id="KW-0808">Transferase</keyword>
<sequence length="482" mass="51536">MSQVAAIDLGATSGRVMLADVGPGRLHLEQVARFSNDPVQLWNGARTVMHWDVPRLFSEACRGLAEAGRRADDLVAVGVDSWAVDYGLLRGGALLGLPHHYRDARTDVGVEAVHSRIGARDLYQLNGLQFLPFTTVYQLAAEAAGGHLAVADRALLIPDLIGYWLTGREVTERTNASTTGLLTTAGEWDRDLLDRLDLPADLFPSLVEPGTTLGPLLPTLAEQLGLSSRTAVTSVASHDTASAVVAVPMAAESAAYVSCGTWGLVGVEVPAPVVSEAGWQANFTNEVGADGRIRLLHNVMGLWLLSETVRSYHHDGYDADLPELLAQAADVSTRFDVFDTGDSRFLPPGDMPRRIREWYDERGMRGPSTRPEVVRVIVESLAADFARGVQQAADISGVDVCTVHVVGGGAQNQLLCQLTADRLGLPVVAGPVEATALGNVLIAARAHHLIDGDLEAMRHLVATEFPVHRYVPRSVGAGRSSP</sequence>
<evidence type="ECO:0000256" key="5">
    <source>
        <dbReference type="ARBA" id="ARBA00022840"/>
    </source>
</evidence>
<dbReference type="Pfam" id="PF02782">
    <property type="entry name" value="FGGY_C"/>
    <property type="match status" value="1"/>
</dbReference>
<dbReference type="GO" id="GO:0005829">
    <property type="term" value="C:cytosol"/>
    <property type="evidence" value="ECO:0007669"/>
    <property type="project" value="TreeGrafter"/>
</dbReference>
<dbReference type="SUPFAM" id="SSF53067">
    <property type="entry name" value="Actin-like ATPase domain"/>
    <property type="match status" value="2"/>
</dbReference>
<accession>A0A7I7QP41</accession>
<organism evidence="10 11">
    <name type="scientific">Mycolicibacterium sediminis</name>
    <dbReference type="NCBI Taxonomy" id="1286180"/>
    <lineage>
        <taxon>Bacteria</taxon>
        <taxon>Bacillati</taxon>
        <taxon>Actinomycetota</taxon>
        <taxon>Actinomycetes</taxon>
        <taxon>Mycobacteriales</taxon>
        <taxon>Mycobacteriaceae</taxon>
        <taxon>Mycolicibacterium</taxon>
    </lineage>
</organism>
<evidence type="ECO:0000256" key="7">
    <source>
        <dbReference type="ARBA" id="ARBA00023308"/>
    </source>
</evidence>
<keyword evidence="3" id="KW-0547">Nucleotide-binding</keyword>
<dbReference type="PANTHER" id="PTHR10196:SF93">
    <property type="entry name" value="L-RHAMNULOKINASE"/>
    <property type="match status" value="1"/>
</dbReference>
<dbReference type="KEGG" id="msei:MSEDJ_19060"/>
<evidence type="ECO:0000313" key="11">
    <source>
        <dbReference type="Proteomes" id="UP000467193"/>
    </source>
</evidence>
<feature type="domain" description="Carbohydrate kinase FGGY C-terminal" evidence="9">
    <location>
        <begin position="255"/>
        <end position="446"/>
    </location>
</feature>
<comment type="similarity">
    <text evidence="1">Belongs to the FGGY kinase family.</text>
</comment>
<dbReference type="GO" id="GO:0006071">
    <property type="term" value="P:glycerol metabolic process"/>
    <property type="evidence" value="ECO:0007669"/>
    <property type="project" value="TreeGrafter"/>
</dbReference>
<evidence type="ECO:0000256" key="3">
    <source>
        <dbReference type="ARBA" id="ARBA00022741"/>
    </source>
</evidence>
<evidence type="ECO:0000256" key="1">
    <source>
        <dbReference type="ARBA" id="ARBA00009156"/>
    </source>
</evidence>
<keyword evidence="7" id="KW-0684">Rhamnose metabolism</keyword>
<proteinExistence type="inferred from homology"/>